<dbReference type="EMBL" id="JAFIRA010000001">
    <property type="protein sequence ID" value="MCJ2541313.1"/>
    <property type="molecule type" value="Genomic_DNA"/>
</dbReference>
<dbReference type="RefSeq" id="WP_244348318.1">
    <property type="nucleotide sequence ID" value="NZ_JAFIRA010000001.1"/>
</dbReference>
<gene>
    <name evidence="2" type="ORF">JX360_00075</name>
</gene>
<evidence type="ECO:0000313" key="2">
    <source>
        <dbReference type="EMBL" id="MCJ2541313.1"/>
    </source>
</evidence>
<proteinExistence type="predicted"/>
<protein>
    <submittedName>
        <fullName evidence="2">Uncharacterized protein</fullName>
    </submittedName>
</protein>
<evidence type="ECO:0000256" key="1">
    <source>
        <dbReference type="SAM" id="MobiDB-lite"/>
    </source>
</evidence>
<keyword evidence="3" id="KW-1185">Reference proteome</keyword>
<comment type="caution">
    <text evidence="2">The sequence shown here is derived from an EMBL/GenBank/DDBJ whole genome shotgun (WGS) entry which is preliminary data.</text>
</comment>
<feature type="compositionally biased region" description="Polar residues" evidence="1">
    <location>
        <begin position="38"/>
        <end position="50"/>
    </location>
</feature>
<reference evidence="2" key="1">
    <citation type="submission" date="2021-02" db="EMBL/GenBank/DDBJ databases">
        <title>The CRISPR/cas machinery reduction and long-range gene transfer in the hot spring cyanobacterium Synechococcus.</title>
        <authorList>
            <person name="Dvorak P."/>
            <person name="Jahodarova E."/>
            <person name="Hasler P."/>
            <person name="Poulickova A."/>
        </authorList>
    </citation>
    <scope>NUCLEOTIDE SEQUENCE</scope>
    <source>
        <strain evidence="2">Rupite</strain>
    </source>
</reference>
<accession>A0ABT0C687</accession>
<sequence length="86" mass="9450">MGSRTKFFGTVLAMLAVNSIYMQLQQLSTTLQLDPVPSEQSAPEPQSTSERFGPLRRIAQVLQVLRFADAGFVGIRSQESPSPLEP</sequence>
<organism evidence="2 3">
    <name type="scientific">Thermostichus vulcanus str. 'Rupite'</name>
    <dbReference type="NCBI Taxonomy" id="2813851"/>
    <lineage>
        <taxon>Bacteria</taxon>
        <taxon>Bacillati</taxon>
        <taxon>Cyanobacteriota</taxon>
        <taxon>Cyanophyceae</taxon>
        <taxon>Thermostichales</taxon>
        <taxon>Thermostichaceae</taxon>
        <taxon>Thermostichus</taxon>
    </lineage>
</organism>
<feature type="region of interest" description="Disordered" evidence="1">
    <location>
        <begin position="34"/>
        <end position="53"/>
    </location>
</feature>
<dbReference type="Proteomes" id="UP000830835">
    <property type="component" value="Unassembled WGS sequence"/>
</dbReference>
<evidence type="ECO:0000313" key="3">
    <source>
        <dbReference type="Proteomes" id="UP000830835"/>
    </source>
</evidence>
<name>A0ABT0C687_THEVL</name>